<feature type="compositionally biased region" description="Low complexity" evidence="10">
    <location>
        <begin position="85"/>
        <end position="111"/>
    </location>
</feature>
<dbReference type="InterPro" id="IPR008271">
    <property type="entry name" value="Ser/Thr_kinase_AS"/>
</dbReference>
<dbReference type="PROSITE" id="PS50011">
    <property type="entry name" value="PROTEIN_KINASE_DOM"/>
    <property type="match status" value="1"/>
</dbReference>
<reference evidence="12" key="1">
    <citation type="submission" date="2023-04" db="EMBL/GenBank/DDBJ databases">
        <title>Candida boidinii NBRC 10035.</title>
        <authorList>
            <person name="Ichikawa N."/>
            <person name="Sato H."/>
            <person name="Tonouchi N."/>
        </authorList>
    </citation>
    <scope>NUCLEOTIDE SEQUENCE</scope>
    <source>
        <strain evidence="12">NBRC 10035</strain>
    </source>
</reference>
<evidence type="ECO:0000256" key="9">
    <source>
        <dbReference type="ARBA" id="ARBA00048679"/>
    </source>
</evidence>
<dbReference type="EMBL" id="BSXN01001121">
    <property type="protein sequence ID" value="GME71684.1"/>
    <property type="molecule type" value="Genomic_DNA"/>
</dbReference>
<name>A0A9W6T1W2_CANBO</name>
<evidence type="ECO:0000256" key="7">
    <source>
        <dbReference type="ARBA" id="ARBA00022840"/>
    </source>
</evidence>
<dbReference type="GO" id="GO:0004674">
    <property type="term" value="F:protein serine/threonine kinase activity"/>
    <property type="evidence" value="ECO:0007669"/>
    <property type="project" value="UniProtKB-KW"/>
</dbReference>
<evidence type="ECO:0000256" key="6">
    <source>
        <dbReference type="ARBA" id="ARBA00022777"/>
    </source>
</evidence>
<dbReference type="EC" id="2.7.11.1" evidence="2"/>
<dbReference type="GO" id="GO:0005524">
    <property type="term" value="F:ATP binding"/>
    <property type="evidence" value="ECO:0007669"/>
    <property type="project" value="UniProtKB-KW"/>
</dbReference>
<dbReference type="FunFam" id="1.10.510.10:FF:000121">
    <property type="entry name" value="Serine/threonine-protein kinase nrc-2"/>
    <property type="match status" value="1"/>
</dbReference>
<feature type="region of interest" description="Disordered" evidence="10">
    <location>
        <begin position="52"/>
        <end position="124"/>
    </location>
</feature>
<accession>A0A9W6T1W2</accession>
<comment type="catalytic activity">
    <reaction evidence="8">
        <text>L-threonyl-[protein] + ATP = O-phospho-L-threonyl-[protein] + ADP + H(+)</text>
        <dbReference type="Rhea" id="RHEA:46608"/>
        <dbReference type="Rhea" id="RHEA-COMP:11060"/>
        <dbReference type="Rhea" id="RHEA-COMP:11605"/>
        <dbReference type="ChEBI" id="CHEBI:15378"/>
        <dbReference type="ChEBI" id="CHEBI:30013"/>
        <dbReference type="ChEBI" id="CHEBI:30616"/>
        <dbReference type="ChEBI" id="CHEBI:61977"/>
        <dbReference type="ChEBI" id="CHEBI:456216"/>
        <dbReference type="EC" id="2.7.11.1"/>
    </reaction>
</comment>
<protein>
    <recommendedName>
        <fullName evidence="2">non-specific serine/threonine protein kinase</fullName>
        <ecNumber evidence="2">2.7.11.1</ecNumber>
    </recommendedName>
</protein>
<keyword evidence="3" id="KW-0723">Serine/threonine-protein kinase</keyword>
<dbReference type="InterPro" id="IPR000719">
    <property type="entry name" value="Prot_kinase_dom"/>
</dbReference>
<evidence type="ECO:0000259" key="11">
    <source>
        <dbReference type="PROSITE" id="PS50011"/>
    </source>
</evidence>
<dbReference type="CDD" id="cd05574">
    <property type="entry name" value="STKc_phototropin_like"/>
    <property type="match status" value="1"/>
</dbReference>
<organism evidence="12 13">
    <name type="scientific">Candida boidinii</name>
    <name type="common">Yeast</name>
    <dbReference type="NCBI Taxonomy" id="5477"/>
    <lineage>
        <taxon>Eukaryota</taxon>
        <taxon>Fungi</taxon>
        <taxon>Dikarya</taxon>
        <taxon>Ascomycota</taxon>
        <taxon>Saccharomycotina</taxon>
        <taxon>Pichiomycetes</taxon>
        <taxon>Pichiales</taxon>
        <taxon>Pichiaceae</taxon>
        <taxon>Ogataea</taxon>
        <taxon>Ogataea/Candida clade</taxon>
    </lineage>
</organism>
<evidence type="ECO:0000256" key="10">
    <source>
        <dbReference type="SAM" id="MobiDB-lite"/>
    </source>
</evidence>
<feature type="region of interest" description="Disordered" evidence="10">
    <location>
        <begin position="550"/>
        <end position="611"/>
    </location>
</feature>
<dbReference type="SMART" id="SM00220">
    <property type="entry name" value="S_TKc"/>
    <property type="match status" value="1"/>
</dbReference>
<dbReference type="Gene3D" id="3.30.200.20">
    <property type="entry name" value="Phosphorylase Kinase, domain 1"/>
    <property type="match status" value="1"/>
</dbReference>
<gene>
    <name evidence="12" type="ORF">Cboi02_000330800</name>
</gene>
<comment type="similarity">
    <text evidence="1">Belongs to the protein kinase superfamily. AGC Ser/Thr protein kinase family.</text>
</comment>
<keyword evidence="7" id="KW-0067">ATP-binding</keyword>
<dbReference type="Proteomes" id="UP001165120">
    <property type="component" value="Unassembled WGS sequence"/>
</dbReference>
<feature type="compositionally biased region" description="Low complexity" evidence="10">
    <location>
        <begin position="561"/>
        <end position="581"/>
    </location>
</feature>
<dbReference type="GO" id="GO:0097035">
    <property type="term" value="P:regulation of membrane lipid distribution"/>
    <property type="evidence" value="ECO:0007669"/>
    <property type="project" value="UniProtKB-ARBA"/>
</dbReference>
<evidence type="ECO:0000256" key="3">
    <source>
        <dbReference type="ARBA" id="ARBA00022527"/>
    </source>
</evidence>
<keyword evidence="13" id="KW-1185">Reference proteome</keyword>
<dbReference type="AlphaFoldDB" id="A0A9W6T1W2"/>
<keyword evidence="5" id="KW-0547">Nucleotide-binding</keyword>
<proteinExistence type="inferred from homology"/>
<evidence type="ECO:0000313" key="13">
    <source>
        <dbReference type="Proteomes" id="UP001165120"/>
    </source>
</evidence>
<feature type="compositionally biased region" description="Polar residues" evidence="10">
    <location>
        <begin position="178"/>
        <end position="195"/>
    </location>
</feature>
<comment type="caution">
    <text evidence="12">The sequence shown here is derived from an EMBL/GenBank/DDBJ whole genome shotgun (WGS) entry which is preliminary data.</text>
</comment>
<evidence type="ECO:0000256" key="8">
    <source>
        <dbReference type="ARBA" id="ARBA00047899"/>
    </source>
</evidence>
<sequence>MLQIRTEGVKIEEFDLSENPYDFINSTDDFQVKLKHDYSVNNSTTDLYKSAEEANHKRVSGNHDGSSDLGNEGDMVNEKAPPSTPSTNNNTSEINSTAATGTNGNGTPSSTRRLSRTGAFGSQVNSATASITGNIHRTLRRVASAPLGLKSLTEGSDSNDFSSQPVIQESSDNDPKSAINSNGLLTSDKSSNGSSKTDDLKSHIGEISVRHRSSSKPTGRNYAGNSARVSTVEVSPQSFEKLKLLGKGDVGKVYLVREKATKKLYAMKILNKKEMIERNKIKRVLAEQEILATSNHPFIVTLYHSFQSEDHLYLCMEYCMGGEFFRALQTRKMKCIPESDAKFYAAEVTAALEYLHLMGFIYRDLKPENILLHQSGHIMLSDFDLSKQTDNIKKPEIVNSKNSFSSLPSLDTKACIDGFRTNSFVGTEEYIAPEVIWGKGHTSAVDWWTLGIFIFEMLFGITPYKGQTRNQTFSNILKHDVSFPDHSNPHFAPVTNNCKNIIKKLLIKDENKRLGSKTGAADIKSHPFFKNTQWALLRNQKPPMIPVFTKSLSSKKERKTSIASTTSAVSSKKSKNSSGTLKSKRKTSVSTRDSPDPFEDFNSITIHHEDDEDTMVFEGGEIGDVAYNLTRSDTGGKIGSKMFSKR</sequence>
<keyword evidence="6" id="KW-0418">Kinase</keyword>
<evidence type="ECO:0000256" key="4">
    <source>
        <dbReference type="ARBA" id="ARBA00022679"/>
    </source>
</evidence>
<feature type="region of interest" description="Disordered" evidence="10">
    <location>
        <begin position="150"/>
        <end position="227"/>
    </location>
</feature>
<evidence type="ECO:0000256" key="1">
    <source>
        <dbReference type="ARBA" id="ARBA00009903"/>
    </source>
</evidence>
<dbReference type="PANTHER" id="PTHR45637">
    <property type="entry name" value="FLIPPASE KINASE 1-RELATED"/>
    <property type="match status" value="1"/>
</dbReference>
<comment type="catalytic activity">
    <reaction evidence="9">
        <text>L-seryl-[protein] + ATP = O-phospho-L-seryl-[protein] + ADP + H(+)</text>
        <dbReference type="Rhea" id="RHEA:17989"/>
        <dbReference type="Rhea" id="RHEA-COMP:9863"/>
        <dbReference type="Rhea" id="RHEA-COMP:11604"/>
        <dbReference type="ChEBI" id="CHEBI:15378"/>
        <dbReference type="ChEBI" id="CHEBI:29999"/>
        <dbReference type="ChEBI" id="CHEBI:30616"/>
        <dbReference type="ChEBI" id="CHEBI:83421"/>
        <dbReference type="ChEBI" id="CHEBI:456216"/>
        <dbReference type="EC" id="2.7.11.1"/>
    </reaction>
</comment>
<evidence type="ECO:0000256" key="2">
    <source>
        <dbReference type="ARBA" id="ARBA00012513"/>
    </source>
</evidence>
<evidence type="ECO:0000256" key="5">
    <source>
        <dbReference type="ARBA" id="ARBA00022741"/>
    </source>
</evidence>
<dbReference type="GO" id="GO:0000749">
    <property type="term" value="P:response to pheromone triggering conjugation with cellular fusion"/>
    <property type="evidence" value="ECO:0007669"/>
    <property type="project" value="UniProtKB-ARBA"/>
</dbReference>
<dbReference type="SUPFAM" id="SSF56112">
    <property type="entry name" value="Protein kinase-like (PK-like)"/>
    <property type="match status" value="1"/>
</dbReference>
<dbReference type="Gene3D" id="1.10.510.10">
    <property type="entry name" value="Transferase(Phosphotransferase) domain 1"/>
    <property type="match status" value="1"/>
</dbReference>
<keyword evidence="4" id="KW-0808">Transferase</keyword>
<dbReference type="FunFam" id="3.30.200.20:FF:000078">
    <property type="entry name" value="Serine/threonine-protein kinase nrc-2"/>
    <property type="match status" value="1"/>
</dbReference>
<evidence type="ECO:0000313" key="12">
    <source>
        <dbReference type="EMBL" id="GME71684.1"/>
    </source>
</evidence>
<feature type="domain" description="Protein kinase" evidence="11">
    <location>
        <begin position="239"/>
        <end position="529"/>
    </location>
</feature>
<dbReference type="InterPro" id="IPR011009">
    <property type="entry name" value="Kinase-like_dom_sf"/>
</dbReference>
<feature type="compositionally biased region" description="Polar residues" evidence="10">
    <location>
        <begin position="215"/>
        <end position="227"/>
    </location>
</feature>
<dbReference type="Pfam" id="PF00069">
    <property type="entry name" value="Pkinase"/>
    <property type="match status" value="1"/>
</dbReference>
<dbReference type="PROSITE" id="PS00108">
    <property type="entry name" value="PROTEIN_KINASE_ST"/>
    <property type="match status" value="1"/>
</dbReference>
<feature type="compositionally biased region" description="Polar residues" evidence="10">
    <location>
        <begin position="153"/>
        <end position="170"/>
    </location>
</feature>